<evidence type="ECO:0000256" key="3">
    <source>
        <dbReference type="ARBA" id="ARBA00023163"/>
    </source>
</evidence>
<dbReference type="PANTHER" id="PTHR42756:SF1">
    <property type="entry name" value="TRANSCRIPTIONAL REPRESSOR OF EMRAB OPERON"/>
    <property type="match status" value="1"/>
</dbReference>
<protein>
    <submittedName>
        <fullName evidence="5">MarR family transcriptional regulator</fullName>
    </submittedName>
</protein>
<dbReference type="AlphaFoldDB" id="A0A0E2H5R1"/>
<feature type="domain" description="HTH marR-type" evidence="4">
    <location>
        <begin position="27"/>
        <end position="162"/>
    </location>
</feature>
<organism evidence="5 6">
    <name type="scientific">[Clostridium] clostridioforme 90A8</name>
    <dbReference type="NCBI Taxonomy" id="999408"/>
    <lineage>
        <taxon>Bacteria</taxon>
        <taxon>Bacillati</taxon>
        <taxon>Bacillota</taxon>
        <taxon>Clostridia</taxon>
        <taxon>Lachnospirales</taxon>
        <taxon>Lachnospiraceae</taxon>
        <taxon>Enterocloster</taxon>
    </lineage>
</organism>
<keyword evidence="3" id="KW-0804">Transcription</keyword>
<dbReference type="InterPro" id="IPR036390">
    <property type="entry name" value="WH_DNA-bd_sf"/>
</dbReference>
<dbReference type="PANTHER" id="PTHR42756">
    <property type="entry name" value="TRANSCRIPTIONAL REGULATOR, MARR"/>
    <property type="match status" value="1"/>
</dbReference>
<dbReference type="GO" id="GO:0003677">
    <property type="term" value="F:DNA binding"/>
    <property type="evidence" value="ECO:0007669"/>
    <property type="project" value="UniProtKB-KW"/>
</dbReference>
<dbReference type="SUPFAM" id="SSF46785">
    <property type="entry name" value="Winged helix' DNA-binding domain"/>
    <property type="match status" value="1"/>
</dbReference>
<reference evidence="5 6" key="1">
    <citation type="submission" date="2013-01" db="EMBL/GenBank/DDBJ databases">
        <title>The Genome Sequence of Clostridium clostridioforme 90A8.</title>
        <authorList>
            <consortium name="The Broad Institute Genome Sequencing Platform"/>
            <person name="Earl A."/>
            <person name="Ward D."/>
            <person name="Feldgarden M."/>
            <person name="Gevers D."/>
            <person name="Courvalin P."/>
            <person name="Lambert T."/>
            <person name="Walker B."/>
            <person name="Young S.K."/>
            <person name="Zeng Q."/>
            <person name="Gargeya S."/>
            <person name="Fitzgerald M."/>
            <person name="Haas B."/>
            <person name="Abouelleil A."/>
            <person name="Alvarado L."/>
            <person name="Arachchi H.M."/>
            <person name="Berlin A.M."/>
            <person name="Chapman S.B."/>
            <person name="Dewar J."/>
            <person name="Goldberg J."/>
            <person name="Griggs A."/>
            <person name="Gujja S."/>
            <person name="Hansen M."/>
            <person name="Howarth C."/>
            <person name="Imamovic A."/>
            <person name="Larimer J."/>
            <person name="McCowan C."/>
            <person name="Murphy C."/>
            <person name="Neiman D."/>
            <person name="Pearson M."/>
            <person name="Priest M."/>
            <person name="Roberts A."/>
            <person name="Saif S."/>
            <person name="Shea T."/>
            <person name="Sisk P."/>
            <person name="Sykes S."/>
            <person name="Wortman J."/>
            <person name="Nusbaum C."/>
            <person name="Birren B."/>
        </authorList>
    </citation>
    <scope>NUCLEOTIDE SEQUENCE [LARGE SCALE GENOMIC DNA]</scope>
    <source>
        <strain evidence="5 6">90A8</strain>
    </source>
</reference>
<accession>A0A0E2H5R1</accession>
<dbReference type="Proteomes" id="UP000013085">
    <property type="component" value="Unassembled WGS sequence"/>
</dbReference>
<name>A0A0E2H5R1_9FIRM</name>
<dbReference type="PRINTS" id="PR00598">
    <property type="entry name" value="HTHMARR"/>
</dbReference>
<dbReference type="PROSITE" id="PS50995">
    <property type="entry name" value="HTH_MARR_2"/>
    <property type="match status" value="1"/>
</dbReference>
<sequence>MCEHLKYCTISKKLLKQKVKGRNVGAYETLNEVLVSLFRDVNDIEQKAIIISEFSDITNNDMHVIDAIGIDRPKNMSSIARELSVTVGTLTISVNSLVKKGYVVRNRSSEDRRVVFISLSEKGVKAYYHHKKFHEQMIDSVVKELTEEELEALVKALTKLNTWFRSF</sequence>
<dbReference type="Gene3D" id="1.10.10.10">
    <property type="entry name" value="Winged helix-like DNA-binding domain superfamily/Winged helix DNA-binding domain"/>
    <property type="match status" value="1"/>
</dbReference>
<proteinExistence type="predicted"/>
<dbReference type="InterPro" id="IPR000835">
    <property type="entry name" value="HTH_MarR-typ"/>
</dbReference>
<evidence type="ECO:0000313" key="6">
    <source>
        <dbReference type="Proteomes" id="UP000013085"/>
    </source>
</evidence>
<keyword evidence="2" id="KW-0238">DNA-binding</keyword>
<evidence type="ECO:0000259" key="4">
    <source>
        <dbReference type="PROSITE" id="PS50995"/>
    </source>
</evidence>
<gene>
    <name evidence="5" type="ORF">HMPREF1090_04466</name>
</gene>
<evidence type="ECO:0000256" key="2">
    <source>
        <dbReference type="ARBA" id="ARBA00023125"/>
    </source>
</evidence>
<dbReference type="Pfam" id="PF12802">
    <property type="entry name" value="MarR_2"/>
    <property type="match status" value="1"/>
</dbReference>
<dbReference type="EMBL" id="AGYR01000052">
    <property type="protein sequence ID" value="ENZ09288.1"/>
    <property type="molecule type" value="Genomic_DNA"/>
</dbReference>
<evidence type="ECO:0000256" key="1">
    <source>
        <dbReference type="ARBA" id="ARBA00023015"/>
    </source>
</evidence>
<dbReference type="HOGENOM" id="CLU_083287_11_1_9"/>
<dbReference type="PATRIC" id="fig|999408.3.peg.4793"/>
<dbReference type="GO" id="GO:0003700">
    <property type="term" value="F:DNA-binding transcription factor activity"/>
    <property type="evidence" value="ECO:0007669"/>
    <property type="project" value="InterPro"/>
</dbReference>
<dbReference type="SMART" id="SM00347">
    <property type="entry name" value="HTH_MARR"/>
    <property type="match status" value="1"/>
</dbReference>
<evidence type="ECO:0000313" key="5">
    <source>
        <dbReference type="EMBL" id="ENZ09288.1"/>
    </source>
</evidence>
<keyword evidence="1" id="KW-0805">Transcription regulation</keyword>
<dbReference type="InterPro" id="IPR036388">
    <property type="entry name" value="WH-like_DNA-bd_sf"/>
</dbReference>
<comment type="caution">
    <text evidence="5">The sequence shown here is derived from an EMBL/GenBank/DDBJ whole genome shotgun (WGS) entry which is preliminary data.</text>
</comment>